<reference evidence="2 3" key="1">
    <citation type="submission" date="2017-06" db="EMBL/GenBank/DDBJ databases">
        <authorList>
            <person name="Kim H.J."/>
            <person name="Triplett B.A."/>
        </authorList>
    </citation>
    <scope>NUCLEOTIDE SEQUENCE [LARGE SCALE GENOMIC DNA]</scope>
    <source>
        <strain evidence="2 3">DSM 44272</strain>
    </source>
</reference>
<proteinExistence type="inferred from homology"/>
<dbReference type="SUPFAM" id="SSF52096">
    <property type="entry name" value="ClpP/crotonase"/>
    <property type="match status" value="1"/>
</dbReference>
<accession>A0A238Y2V5</accession>
<comment type="similarity">
    <text evidence="1">Belongs to the enoyl-CoA hydratase/isomerase family.</text>
</comment>
<dbReference type="Gene3D" id="1.10.12.10">
    <property type="entry name" value="Lyase 2-enoyl-coa Hydratase, Chain A, domain 2"/>
    <property type="match status" value="1"/>
</dbReference>
<dbReference type="AlphaFoldDB" id="A0A238Y2V5"/>
<name>A0A238Y2V5_9ACTN</name>
<dbReference type="Gene3D" id="3.90.226.10">
    <property type="entry name" value="2-enoyl-CoA Hydratase, Chain A, domain 1"/>
    <property type="match status" value="1"/>
</dbReference>
<dbReference type="Proteomes" id="UP000198403">
    <property type="component" value="Unassembled WGS sequence"/>
</dbReference>
<dbReference type="InterPro" id="IPR001753">
    <property type="entry name" value="Enoyl-CoA_hydra/iso"/>
</dbReference>
<dbReference type="RefSeq" id="WP_089337456.1">
    <property type="nucleotide sequence ID" value="NZ_FZNO01000017.1"/>
</dbReference>
<evidence type="ECO:0000313" key="2">
    <source>
        <dbReference type="EMBL" id="SNR65302.1"/>
    </source>
</evidence>
<dbReference type="Pfam" id="PF00378">
    <property type="entry name" value="ECH_1"/>
    <property type="match status" value="1"/>
</dbReference>
<dbReference type="InterPro" id="IPR029045">
    <property type="entry name" value="ClpP/crotonase-like_dom_sf"/>
</dbReference>
<dbReference type="PANTHER" id="PTHR43802">
    <property type="entry name" value="ENOYL-COA HYDRATASE"/>
    <property type="match status" value="1"/>
</dbReference>
<organism evidence="2 3">
    <name type="scientific">Blastococcus mobilis</name>
    <dbReference type="NCBI Taxonomy" id="1938746"/>
    <lineage>
        <taxon>Bacteria</taxon>
        <taxon>Bacillati</taxon>
        <taxon>Actinomycetota</taxon>
        <taxon>Actinomycetes</taxon>
        <taxon>Geodermatophilales</taxon>
        <taxon>Geodermatophilaceae</taxon>
        <taxon>Blastococcus</taxon>
    </lineage>
</organism>
<keyword evidence="3" id="KW-1185">Reference proteome</keyword>
<evidence type="ECO:0000313" key="3">
    <source>
        <dbReference type="Proteomes" id="UP000198403"/>
    </source>
</evidence>
<dbReference type="GO" id="GO:0003824">
    <property type="term" value="F:catalytic activity"/>
    <property type="evidence" value="ECO:0007669"/>
    <property type="project" value="UniProtKB-ARBA"/>
</dbReference>
<dbReference type="EMBL" id="FZNO01000017">
    <property type="protein sequence ID" value="SNR65302.1"/>
    <property type="molecule type" value="Genomic_DNA"/>
</dbReference>
<dbReference type="InterPro" id="IPR014748">
    <property type="entry name" value="Enoyl-CoA_hydra_C"/>
</dbReference>
<dbReference type="OrthoDB" id="4699757at2"/>
<sequence>MIESTEQIDVTYEGDVVVVSINRPERLNAIAPETSDQLRETLLRLDDDDDSRVAILTGAGRGFCAGGDVKSMTDRHKPGVAPKKVYSQGRHLMNAFVSVEKPIIAMVNGPAAGLGATLALFCDMVVMADEASIGDRHVNVGLVAGDGGAVMWPLLVGPLLAKEMMITGRMLSGREAADMGLVNRSVPLEQLRKETMDLAREIAALPPYAVRATKTSVNRYVAWMTNLVLEPSLAWEKISMMSEDHQEALAARREKRAGVYTGQ</sequence>
<dbReference type="PANTHER" id="PTHR43802:SF1">
    <property type="entry name" value="IP11341P-RELATED"/>
    <property type="match status" value="1"/>
</dbReference>
<evidence type="ECO:0000256" key="1">
    <source>
        <dbReference type="ARBA" id="ARBA00005254"/>
    </source>
</evidence>
<protein>
    <submittedName>
        <fullName evidence="2">Enoyl-CoA hydratase/carnithine racemase</fullName>
    </submittedName>
</protein>
<gene>
    <name evidence="2" type="ORF">SAMN06272737_11756</name>
</gene>
<dbReference type="CDD" id="cd06558">
    <property type="entry name" value="crotonase-like"/>
    <property type="match status" value="1"/>
</dbReference>